<reference evidence="2" key="1">
    <citation type="journal article" date="2019" name="Int. J. Syst. Evol. Microbiol.">
        <title>The Global Catalogue of Microorganisms (GCM) 10K type strain sequencing project: providing services to taxonomists for standard genome sequencing and annotation.</title>
        <authorList>
            <consortium name="The Broad Institute Genomics Platform"/>
            <consortium name="The Broad Institute Genome Sequencing Center for Infectious Disease"/>
            <person name="Wu L."/>
            <person name="Ma J."/>
        </authorList>
    </citation>
    <scope>NUCLEOTIDE SEQUENCE [LARGE SCALE GENOMIC DNA]</scope>
    <source>
        <strain evidence="2">CCUG 60214</strain>
    </source>
</reference>
<dbReference type="RefSeq" id="WP_380721182.1">
    <property type="nucleotide sequence ID" value="NZ_JBHTLK010000020.1"/>
</dbReference>
<protein>
    <recommendedName>
        <fullName evidence="3">Secreted protein</fullName>
    </recommendedName>
</protein>
<organism evidence="1 2">
    <name type="scientific">Saccharothrix hoggarensis</name>
    <dbReference type="NCBI Taxonomy" id="913853"/>
    <lineage>
        <taxon>Bacteria</taxon>
        <taxon>Bacillati</taxon>
        <taxon>Actinomycetota</taxon>
        <taxon>Actinomycetes</taxon>
        <taxon>Pseudonocardiales</taxon>
        <taxon>Pseudonocardiaceae</taxon>
        <taxon>Saccharothrix</taxon>
    </lineage>
</organism>
<comment type="caution">
    <text evidence="1">The sequence shown here is derived from an EMBL/GenBank/DDBJ whole genome shotgun (WGS) entry which is preliminary data.</text>
</comment>
<dbReference type="Proteomes" id="UP001597168">
    <property type="component" value="Unassembled WGS sequence"/>
</dbReference>
<keyword evidence="2" id="KW-1185">Reference proteome</keyword>
<sequence>MLSTLPALCLFLVRGSDVVDFARHFGESRSAGASASSGCEKPAAHRAELATNLVVRGSTAPAPRS</sequence>
<accession>A0ABW3QPV4</accession>
<dbReference type="EMBL" id="JBHTLK010000020">
    <property type="protein sequence ID" value="MFD1146806.1"/>
    <property type="molecule type" value="Genomic_DNA"/>
</dbReference>
<name>A0ABW3QPV4_9PSEU</name>
<proteinExistence type="predicted"/>
<gene>
    <name evidence="1" type="ORF">ACFQ3T_06705</name>
</gene>
<evidence type="ECO:0008006" key="3">
    <source>
        <dbReference type="Google" id="ProtNLM"/>
    </source>
</evidence>
<evidence type="ECO:0000313" key="2">
    <source>
        <dbReference type="Proteomes" id="UP001597168"/>
    </source>
</evidence>
<evidence type="ECO:0000313" key="1">
    <source>
        <dbReference type="EMBL" id="MFD1146806.1"/>
    </source>
</evidence>